<dbReference type="Proteomes" id="UP000887013">
    <property type="component" value="Unassembled WGS sequence"/>
</dbReference>
<reference evidence="2" key="1">
    <citation type="submission" date="2020-08" db="EMBL/GenBank/DDBJ databases">
        <title>Multicomponent nature underlies the extraordinary mechanical properties of spider dragline silk.</title>
        <authorList>
            <person name="Kono N."/>
            <person name="Nakamura H."/>
            <person name="Mori M."/>
            <person name="Yoshida Y."/>
            <person name="Ohtoshi R."/>
            <person name="Malay A.D."/>
            <person name="Moran D.A.P."/>
            <person name="Tomita M."/>
            <person name="Numata K."/>
            <person name="Arakawa K."/>
        </authorList>
    </citation>
    <scope>NUCLEOTIDE SEQUENCE</scope>
</reference>
<sequence>MVGANHHHHVEDQSRGGRDLEKDSYQLVSAKEAYKEGKCPGMVGQFWRNVINIVRKAILDLILGDGTGAHIHT</sequence>
<dbReference type="AlphaFoldDB" id="A0A8X6QAY9"/>
<accession>A0A8X6QAY9</accession>
<feature type="region of interest" description="Disordered" evidence="1">
    <location>
        <begin position="1"/>
        <end position="22"/>
    </location>
</feature>
<gene>
    <name evidence="2" type="ORF">NPIL_230391</name>
</gene>
<evidence type="ECO:0000256" key="1">
    <source>
        <dbReference type="SAM" id="MobiDB-lite"/>
    </source>
</evidence>
<evidence type="ECO:0000313" key="3">
    <source>
        <dbReference type="Proteomes" id="UP000887013"/>
    </source>
</evidence>
<name>A0A8X6QAY9_NEPPI</name>
<proteinExistence type="predicted"/>
<feature type="compositionally biased region" description="Basic and acidic residues" evidence="1">
    <location>
        <begin position="9"/>
        <end position="22"/>
    </location>
</feature>
<comment type="caution">
    <text evidence="2">The sequence shown here is derived from an EMBL/GenBank/DDBJ whole genome shotgun (WGS) entry which is preliminary data.</text>
</comment>
<dbReference type="EMBL" id="BMAW01124757">
    <property type="protein sequence ID" value="GFU09455.1"/>
    <property type="molecule type" value="Genomic_DNA"/>
</dbReference>
<keyword evidence="3" id="KW-1185">Reference proteome</keyword>
<organism evidence="2 3">
    <name type="scientific">Nephila pilipes</name>
    <name type="common">Giant wood spider</name>
    <name type="synonym">Nephila maculata</name>
    <dbReference type="NCBI Taxonomy" id="299642"/>
    <lineage>
        <taxon>Eukaryota</taxon>
        <taxon>Metazoa</taxon>
        <taxon>Ecdysozoa</taxon>
        <taxon>Arthropoda</taxon>
        <taxon>Chelicerata</taxon>
        <taxon>Arachnida</taxon>
        <taxon>Araneae</taxon>
        <taxon>Araneomorphae</taxon>
        <taxon>Entelegynae</taxon>
        <taxon>Araneoidea</taxon>
        <taxon>Nephilidae</taxon>
        <taxon>Nephila</taxon>
    </lineage>
</organism>
<protein>
    <submittedName>
        <fullName evidence="2">Uncharacterized protein</fullName>
    </submittedName>
</protein>
<evidence type="ECO:0000313" key="2">
    <source>
        <dbReference type="EMBL" id="GFU09455.1"/>
    </source>
</evidence>